<dbReference type="GO" id="GO:0016874">
    <property type="term" value="F:ligase activity"/>
    <property type="evidence" value="ECO:0007669"/>
    <property type="project" value="UniProtKB-KW"/>
</dbReference>
<feature type="transmembrane region" description="Helical" evidence="5">
    <location>
        <begin position="7"/>
        <end position="25"/>
    </location>
</feature>
<name>A0ABS5WIH2_9FLAO</name>
<feature type="transmembrane region" description="Helical" evidence="5">
    <location>
        <begin position="60"/>
        <end position="79"/>
    </location>
</feature>
<keyword evidence="4 5" id="KW-0472">Membrane</keyword>
<dbReference type="EMBL" id="JACATN010000006">
    <property type="protein sequence ID" value="MBT2163201.1"/>
    <property type="molecule type" value="Genomic_DNA"/>
</dbReference>
<protein>
    <submittedName>
        <fullName evidence="7">O-antigen ligase family protein</fullName>
    </submittedName>
</protein>
<feature type="transmembrane region" description="Helical" evidence="5">
    <location>
        <begin position="31"/>
        <end position="53"/>
    </location>
</feature>
<dbReference type="PANTHER" id="PTHR37422">
    <property type="entry name" value="TEICHURONIC ACID BIOSYNTHESIS PROTEIN TUAE"/>
    <property type="match status" value="1"/>
</dbReference>
<sequence>MNIQKQFMELCKFIILFLILCNIPSYSRAYFGSSFGSITSYASSLFLLIYFVFAKERHALTFPFILLGILYYMLSALGYTGIDTEGLIKEFIRFMIVAICASELLYKTERRDIYVILLIGSLSVIINAFIFPLANANFYPTYGRYSGFYLNPNYAGSICLMGFALSFTVHHKWLKIAGQLCFTLAGILTFSRSFIVIWFFLILISIYNNRKNVMVPMIGAGVLIILFALSSVLSLNQSRFSALKSIFDSDTQVQTKTMTEDSRSDTWSLYTDIILDKPIFGNGYAYMQQKSMGLPGIHNSYLLVLGEAGILPFLLMLGIYSYLLIKSFYFLKTSPEYFYLTCVVMLGLMVGHGYFSNYYSVLISMFIYINIRHKKPNIIVT</sequence>
<evidence type="ECO:0000256" key="3">
    <source>
        <dbReference type="ARBA" id="ARBA00022989"/>
    </source>
</evidence>
<keyword evidence="7" id="KW-0436">Ligase</keyword>
<gene>
    <name evidence="7" type="ORF">HW347_18160</name>
</gene>
<keyword evidence="3 5" id="KW-1133">Transmembrane helix</keyword>
<reference evidence="8" key="1">
    <citation type="submission" date="2023-07" db="EMBL/GenBank/DDBJ databases">
        <title>Zobellia barbeyronii sp. nov., a new marine flavobacterium, isolated from green and red algae.</title>
        <authorList>
            <person name="Nedashkovskaya O.I."/>
            <person name="Otstavnykh N."/>
            <person name="Zhukova N."/>
            <person name="Guzev K."/>
            <person name="Chausova V."/>
            <person name="Tekutyeva L."/>
            <person name="Mikhailov V."/>
            <person name="Isaeva M."/>
        </authorList>
    </citation>
    <scope>NUCLEOTIDE SEQUENCE [LARGE SCALE GENOMIC DNA]</scope>
    <source>
        <strain evidence="8">KMM 6746</strain>
    </source>
</reference>
<evidence type="ECO:0000256" key="5">
    <source>
        <dbReference type="SAM" id="Phobius"/>
    </source>
</evidence>
<accession>A0ABS5WIH2</accession>
<comment type="caution">
    <text evidence="7">The sequence shown here is derived from an EMBL/GenBank/DDBJ whole genome shotgun (WGS) entry which is preliminary data.</text>
</comment>
<dbReference type="RefSeq" id="WP_214613168.1">
    <property type="nucleotide sequence ID" value="NZ_JACATN010000006.1"/>
</dbReference>
<feature type="transmembrane region" description="Helical" evidence="5">
    <location>
        <begin position="113"/>
        <end position="134"/>
    </location>
</feature>
<dbReference type="PANTHER" id="PTHR37422:SF13">
    <property type="entry name" value="LIPOPOLYSACCHARIDE BIOSYNTHESIS PROTEIN PA4999-RELATED"/>
    <property type="match status" value="1"/>
</dbReference>
<feature type="domain" description="O-antigen ligase-related" evidence="6">
    <location>
        <begin position="180"/>
        <end position="316"/>
    </location>
</feature>
<evidence type="ECO:0000259" key="6">
    <source>
        <dbReference type="Pfam" id="PF04932"/>
    </source>
</evidence>
<dbReference type="InterPro" id="IPR051533">
    <property type="entry name" value="WaaL-like"/>
</dbReference>
<dbReference type="InterPro" id="IPR007016">
    <property type="entry name" value="O-antigen_ligase-rel_domated"/>
</dbReference>
<feature type="transmembrane region" description="Helical" evidence="5">
    <location>
        <begin position="337"/>
        <end position="369"/>
    </location>
</feature>
<evidence type="ECO:0000256" key="2">
    <source>
        <dbReference type="ARBA" id="ARBA00022692"/>
    </source>
</evidence>
<evidence type="ECO:0000313" key="8">
    <source>
        <dbReference type="Proteomes" id="UP000740413"/>
    </source>
</evidence>
<dbReference type="Proteomes" id="UP000740413">
    <property type="component" value="Unassembled WGS sequence"/>
</dbReference>
<feature type="transmembrane region" description="Helical" evidence="5">
    <location>
        <begin position="213"/>
        <end position="235"/>
    </location>
</feature>
<keyword evidence="2 5" id="KW-0812">Transmembrane</keyword>
<evidence type="ECO:0000313" key="7">
    <source>
        <dbReference type="EMBL" id="MBT2163201.1"/>
    </source>
</evidence>
<evidence type="ECO:0000256" key="1">
    <source>
        <dbReference type="ARBA" id="ARBA00004141"/>
    </source>
</evidence>
<feature type="transmembrane region" description="Helical" evidence="5">
    <location>
        <begin position="182"/>
        <end position="207"/>
    </location>
</feature>
<feature type="transmembrane region" description="Helical" evidence="5">
    <location>
        <begin position="154"/>
        <end position="170"/>
    </location>
</feature>
<dbReference type="Pfam" id="PF04932">
    <property type="entry name" value="Wzy_C"/>
    <property type="match status" value="1"/>
</dbReference>
<feature type="transmembrane region" description="Helical" evidence="5">
    <location>
        <begin position="301"/>
        <end position="325"/>
    </location>
</feature>
<comment type="subcellular location">
    <subcellularLocation>
        <location evidence="1">Membrane</location>
        <topology evidence="1">Multi-pass membrane protein</topology>
    </subcellularLocation>
</comment>
<evidence type="ECO:0000256" key="4">
    <source>
        <dbReference type="ARBA" id="ARBA00023136"/>
    </source>
</evidence>
<proteinExistence type="predicted"/>
<keyword evidence="8" id="KW-1185">Reference proteome</keyword>
<organism evidence="7 8">
    <name type="scientific">Zobellia barbeyronii</name>
    <dbReference type="NCBI Taxonomy" id="2748009"/>
    <lineage>
        <taxon>Bacteria</taxon>
        <taxon>Pseudomonadati</taxon>
        <taxon>Bacteroidota</taxon>
        <taxon>Flavobacteriia</taxon>
        <taxon>Flavobacteriales</taxon>
        <taxon>Flavobacteriaceae</taxon>
        <taxon>Zobellia</taxon>
    </lineage>
</organism>